<feature type="region of interest" description="Disordered" evidence="1">
    <location>
        <begin position="632"/>
        <end position="651"/>
    </location>
</feature>
<dbReference type="PATRIC" id="fig|270351.6.peg.422"/>
<organism evidence="2 3">
    <name type="scientific">Methylobacterium aquaticum</name>
    <dbReference type="NCBI Taxonomy" id="270351"/>
    <lineage>
        <taxon>Bacteria</taxon>
        <taxon>Pseudomonadati</taxon>
        <taxon>Pseudomonadota</taxon>
        <taxon>Alphaproteobacteria</taxon>
        <taxon>Hyphomicrobiales</taxon>
        <taxon>Methylobacteriaceae</taxon>
        <taxon>Methylobacterium</taxon>
    </lineage>
</organism>
<evidence type="ECO:0000313" key="3">
    <source>
        <dbReference type="Proteomes" id="UP000035929"/>
    </source>
</evidence>
<name>A0A0J6T6B2_9HYPH</name>
<sequence length="866" mass="95886">MASGARPMSPIDATRDFWFAWDGTGAVVLGRSTTRPLGVTGRSPASHTFVVRAILAGDVLGAVTDFFWALPQHGSLRPMHLPSDAIGLEVSLLSGGQLRPLIRYLLDDALDGDQATCDVVSLHAAARQPAPDGPSSWLRTRQQPFAETRRAFAHRDHAKGQDLLWAIAAPFHQLDAHRSRTGIPERRVGRLIVLYPLSTDIIKVRAPPYRREAIRGDIDAEVRERESAIVLAAFEPRNIISLEINVPSSEVSSSGGVSGLVVFHCMRQRELITYWQEAAPTKLFQYTIDDYEALRKAKLPFPRSKQEYFVKAFTGASDKEAIEISLRAAPRGSGQDRLFRVVFSFATLGDFLIVYDMGGAQRLSEQDGERRRFIGYRVGAEKLEWLADMPEPGLDMIDAAHALDPGHGDYGSGGDEPTRKLIDLINALIGTEPVHPAELSERPLLPLVALSYDLHVRHDRAVLNRFDFDTFQRNPCVMSATILSPVLGQDGLASPLRHKQATSFSLRLAAQLGVFPLISAPDAPEIDVRVADSLTRNDARLREMWENASAVRLKIDFGRSSIGDLVGRLREFRSWIENESIVDELLHAPEAVRHRFETYMNGGQYPQQSISQIDFDQLHALIQPIAEHVANSGEIDDEPSGSVSMPPPDRRTTEELRADVAALVEQGLASDDVPLRKLAQQIKKSDYTLRKHLRAAEKKLKDLIGSPAISSEILALIGRLEAWANVSPTASKHGERRDRIIALARAFRSQTTLTPPPPTSDLGQAMGGIVRSVENEISRFAGNPVGEDGEVLSLLPDYTRLLCYHVANQAIVDAQTMRPGVPASAVRTLALWPKRAPDCWDKYKSWARVNGPDLVERLERPWRAML</sequence>
<reference evidence="2 3" key="1">
    <citation type="submission" date="2015-03" db="EMBL/GenBank/DDBJ databases">
        <title>Genome sequencing of Methylobacterium aquaticum DSM16371 type strain.</title>
        <authorList>
            <person name="Chaudhry V."/>
            <person name="Patil P.B."/>
        </authorList>
    </citation>
    <scope>NUCLEOTIDE SEQUENCE [LARGE SCALE GENOMIC DNA]</scope>
    <source>
        <strain evidence="2 3">DSM 16371</strain>
    </source>
</reference>
<dbReference type="Proteomes" id="UP000035929">
    <property type="component" value="Unassembled WGS sequence"/>
</dbReference>
<dbReference type="EMBL" id="LABX01000011">
    <property type="protein sequence ID" value="KMO41073.1"/>
    <property type="molecule type" value="Genomic_DNA"/>
</dbReference>
<comment type="caution">
    <text evidence="2">The sequence shown here is derived from an EMBL/GenBank/DDBJ whole genome shotgun (WGS) entry which is preliminary data.</text>
</comment>
<proteinExistence type="predicted"/>
<accession>A0A0J6T6B2</accession>
<dbReference type="AlphaFoldDB" id="A0A0J6T6B2"/>
<evidence type="ECO:0000256" key="1">
    <source>
        <dbReference type="SAM" id="MobiDB-lite"/>
    </source>
</evidence>
<evidence type="ECO:0000313" key="2">
    <source>
        <dbReference type="EMBL" id="KMO41073.1"/>
    </source>
</evidence>
<gene>
    <name evidence="2" type="ORF">VP06_01435</name>
</gene>
<protein>
    <submittedName>
        <fullName evidence="2">Uncharacterized protein</fullName>
    </submittedName>
</protein>